<dbReference type="KEGG" id="vap:Vapar_5856"/>
<proteinExistence type="predicted"/>
<dbReference type="eggNOG" id="ENOG50338RW">
    <property type="taxonomic scope" value="Bacteria"/>
</dbReference>
<gene>
    <name evidence="1" type="ordered locus">Vapar_5856</name>
</gene>
<organism evidence="1">
    <name type="scientific">Variovorax paradoxus (strain S110)</name>
    <dbReference type="NCBI Taxonomy" id="543728"/>
    <lineage>
        <taxon>Bacteria</taxon>
        <taxon>Pseudomonadati</taxon>
        <taxon>Pseudomonadota</taxon>
        <taxon>Betaproteobacteria</taxon>
        <taxon>Burkholderiales</taxon>
        <taxon>Comamonadaceae</taxon>
        <taxon>Variovorax</taxon>
    </lineage>
</organism>
<dbReference type="HOGENOM" id="CLU_155956_0_0_4"/>
<dbReference type="EMBL" id="CP001636">
    <property type="protein sequence ID" value="ACS22441.1"/>
    <property type="molecule type" value="Genomic_DNA"/>
</dbReference>
<evidence type="ECO:0000313" key="1">
    <source>
        <dbReference type="EMBL" id="ACS22441.1"/>
    </source>
</evidence>
<sequence length="134" mass="14584">MTRYLGQVVKVLDPFTVVVNIGTDQGVKPDSKFLIVGLADLIVDPTTGKELERLEIVRGKVGVQHAQPSIATLRSIEWDRSPDSREIKKVTGRGAGGLSNIFGNQDTVTELITPGDEKLRPLSEIQVGDHVLRA</sequence>
<reference evidence="1" key="1">
    <citation type="submission" date="2009-06" db="EMBL/GenBank/DDBJ databases">
        <title>Complete sequence of chromosome 2 of Variovorax paradoxus S110.</title>
        <authorList>
            <consortium name="US DOE Joint Genome Institute"/>
            <person name="Lucas S."/>
            <person name="Copeland A."/>
            <person name="Lapidus A."/>
            <person name="Glavina del Rio T."/>
            <person name="Tice H."/>
            <person name="Bruce D."/>
            <person name="Goodwin L."/>
            <person name="Pitluck S."/>
            <person name="Chertkov O."/>
            <person name="Brettin T."/>
            <person name="Detter J.C."/>
            <person name="Han C."/>
            <person name="Larimer F."/>
            <person name="Land M."/>
            <person name="Hauser L."/>
            <person name="Kyrpides N."/>
            <person name="Ovchinnikova G."/>
            <person name="Orwin P."/>
            <person name="Leadbetter J.R."/>
            <person name="Spain J.C."/>
            <person name="Han J.I."/>
        </authorList>
    </citation>
    <scope>NUCLEOTIDE SEQUENCE</scope>
    <source>
        <strain evidence="1">S110</strain>
    </source>
</reference>
<protein>
    <submittedName>
        <fullName evidence="1">Uncharacterized protein</fullName>
    </submittedName>
</protein>
<name>C5D097_VARPS</name>
<accession>C5D097</accession>
<dbReference type="STRING" id="543728.Vapar_5856"/>
<dbReference type="AlphaFoldDB" id="C5D097"/>